<dbReference type="AlphaFoldDB" id="A0A2P5BW95"/>
<dbReference type="OrthoDB" id="10398817at2759"/>
<name>A0A2P5BW95_PARAD</name>
<evidence type="ECO:0000313" key="3">
    <source>
        <dbReference type="Proteomes" id="UP000237105"/>
    </source>
</evidence>
<accession>A0A2P5BW95</accession>
<feature type="compositionally biased region" description="Polar residues" evidence="1">
    <location>
        <begin position="82"/>
        <end position="91"/>
    </location>
</feature>
<gene>
    <name evidence="2" type="ORF">PanWU01x14_204550</name>
</gene>
<dbReference type="EMBL" id="JXTB01000211">
    <property type="protein sequence ID" value="PON53075.1"/>
    <property type="molecule type" value="Genomic_DNA"/>
</dbReference>
<feature type="region of interest" description="Disordered" evidence="1">
    <location>
        <begin position="82"/>
        <end position="119"/>
    </location>
</feature>
<sequence>MSPFLKIIPYFHKNSLQGKNEVTENNFWDFFPTPLPKMILTTSHHPSVIPKIQSQERCDTTNENGNPSHIVPNITIFETRGESLQSAQENPNIEPLIYSRKRYHQKSRSLPIPLGNDQS</sequence>
<evidence type="ECO:0000313" key="2">
    <source>
        <dbReference type="EMBL" id="PON53075.1"/>
    </source>
</evidence>
<protein>
    <submittedName>
        <fullName evidence="2">Uncharacterized protein</fullName>
    </submittedName>
</protein>
<dbReference type="Proteomes" id="UP000237105">
    <property type="component" value="Unassembled WGS sequence"/>
</dbReference>
<reference evidence="3" key="1">
    <citation type="submission" date="2016-06" db="EMBL/GenBank/DDBJ databases">
        <title>Parallel loss of symbiosis genes in relatives of nitrogen-fixing non-legume Parasponia.</title>
        <authorList>
            <person name="Van Velzen R."/>
            <person name="Holmer R."/>
            <person name="Bu F."/>
            <person name="Rutten L."/>
            <person name="Van Zeijl A."/>
            <person name="Liu W."/>
            <person name="Santuari L."/>
            <person name="Cao Q."/>
            <person name="Sharma T."/>
            <person name="Shen D."/>
            <person name="Roswanjaya Y."/>
            <person name="Wardhani T."/>
            <person name="Kalhor M.S."/>
            <person name="Jansen J."/>
            <person name="Van den Hoogen J."/>
            <person name="Gungor B."/>
            <person name="Hartog M."/>
            <person name="Hontelez J."/>
            <person name="Verver J."/>
            <person name="Yang W.-C."/>
            <person name="Schijlen E."/>
            <person name="Repin R."/>
            <person name="Schilthuizen M."/>
            <person name="Schranz E."/>
            <person name="Heidstra R."/>
            <person name="Miyata K."/>
            <person name="Fedorova E."/>
            <person name="Kohlen W."/>
            <person name="Bisseling T."/>
            <person name="Smit S."/>
            <person name="Geurts R."/>
        </authorList>
    </citation>
    <scope>NUCLEOTIDE SEQUENCE [LARGE SCALE GENOMIC DNA]</scope>
    <source>
        <strain evidence="3">cv. WU1-14</strain>
    </source>
</reference>
<organism evidence="2 3">
    <name type="scientific">Parasponia andersonii</name>
    <name type="common">Sponia andersonii</name>
    <dbReference type="NCBI Taxonomy" id="3476"/>
    <lineage>
        <taxon>Eukaryota</taxon>
        <taxon>Viridiplantae</taxon>
        <taxon>Streptophyta</taxon>
        <taxon>Embryophyta</taxon>
        <taxon>Tracheophyta</taxon>
        <taxon>Spermatophyta</taxon>
        <taxon>Magnoliopsida</taxon>
        <taxon>eudicotyledons</taxon>
        <taxon>Gunneridae</taxon>
        <taxon>Pentapetalae</taxon>
        <taxon>rosids</taxon>
        <taxon>fabids</taxon>
        <taxon>Rosales</taxon>
        <taxon>Cannabaceae</taxon>
        <taxon>Parasponia</taxon>
    </lineage>
</organism>
<proteinExistence type="predicted"/>
<comment type="caution">
    <text evidence="2">The sequence shown here is derived from an EMBL/GenBank/DDBJ whole genome shotgun (WGS) entry which is preliminary data.</text>
</comment>
<evidence type="ECO:0000256" key="1">
    <source>
        <dbReference type="SAM" id="MobiDB-lite"/>
    </source>
</evidence>
<keyword evidence="3" id="KW-1185">Reference proteome</keyword>